<dbReference type="RefSeq" id="WP_259311071.1">
    <property type="nucleotide sequence ID" value="NZ_CP087164.1"/>
</dbReference>
<dbReference type="PANTHER" id="PTHR30302:SF1">
    <property type="entry name" value="HYDROGENASE 2 MATURATION PROTEASE"/>
    <property type="match status" value="1"/>
</dbReference>
<evidence type="ECO:0000256" key="3">
    <source>
        <dbReference type="ARBA" id="ARBA00022750"/>
    </source>
</evidence>
<evidence type="ECO:0008006" key="7">
    <source>
        <dbReference type="Google" id="ProtNLM"/>
    </source>
</evidence>
<dbReference type="AlphaFoldDB" id="A0A9E6XZ01"/>
<dbReference type="KEGG" id="sbae:DSM104329_03421"/>
<dbReference type="InterPro" id="IPR000671">
    <property type="entry name" value="Peptidase_A31"/>
</dbReference>
<sequence length="263" mass="27794">MTGAWDELARAAPEAVVIGGVEVRRGSRVRLRPRAGADVFDTVLAGRTGVVEGIEQDMEDRLHLTVSVDDDPGRDLAARRQPGHTFFFAPEEVEPLARLRVLVAGIGNVFLADDGFGVALAQRLAGATLPPGVEVVDYGIRGMDLAYAMGDGWDAVVLLDAVPRGEPPGTLSIIEPRIEEAEDAALDAHGMDPVSVLALARTLGATPARTLVVGCEPLVRMTGDEDELVGELSAPVRAALPAAEELVRSLLADLTAQREELSP</sequence>
<keyword evidence="6" id="KW-1185">Reference proteome</keyword>
<keyword evidence="2" id="KW-0645">Protease</keyword>
<gene>
    <name evidence="5" type="ORF">DSM104329_03421</name>
</gene>
<dbReference type="InterPro" id="IPR023430">
    <property type="entry name" value="Pept_HybD-like_dom_sf"/>
</dbReference>
<dbReference type="PANTHER" id="PTHR30302">
    <property type="entry name" value="HYDROGENASE 1 MATURATION PROTEASE"/>
    <property type="match status" value="1"/>
</dbReference>
<dbReference type="PRINTS" id="PR00446">
    <property type="entry name" value="HYDRGNUPTAKE"/>
</dbReference>
<name>A0A9E6XZ01_9ACTN</name>
<dbReference type="GO" id="GO:0004190">
    <property type="term" value="F:aspartic-type endopeptidase activity"/>
    <property type="evidence" value="ECO:0007669"/>
    <property type="project" value="UniProtKB-KW"/>
</dbReference>
<dbReference type="Gene3D" id="3.40.50.1450">
    <property type="entry name" value="HybD-like"/>
    <property type="match status" value="1"/>
</dbReference>
<comment type="similarity">
    <text evidence="1">Belongs to the peptidase A31 family.</text>
</comment>
<evidence type="ECO:0000256" key="4">
    <source>
        <dbReference type="ARBA" id="ARBA00022801"/>
    </source>
</evidence>
<dbReference type="SUPFAM" id="SSF53163">
    <property type="entry name" value="HybD-like"/>
    <property type="match status" value="1"/>
</dbReference>
<evidence type="ECO:0000256" key="2">
    <source>
        <dbReference type="ARBA" id="ARBA00022670"/>
    </source>
</evidence>
<protein>
    <recommendedName>
        <fullName evidence="7">Hydrogenase maturation protease</fullName>
    </recommendedName>
</protein>
<keyword evidence="3" id="KW-0064">Aspartyl protease</keyword>
<evidence type="ECO:0000313" key="6">
    <source>
        <dbReference type="Proteomes" id="UP001162834"/>
    </source>
</evidence>
<reference evidence="5" key="1">
    <citation type="journal article" date="2022" name="Int. J. Syst. Evol. Microbiol.">
        <title>Pseudomonas aegrilactucae sp. nov. and Pseudomonas morbosilactucae sp. nov., pathogens causing bacterial rot of lettuce in Japan.</title>
        <authorList>
            <person name="Sawada H."/>
            <person name="Fujikawa T."/>
            <person name="Satou M."/>
        </authorList>
    </citation>
    <scope>NUCLEOTIDE SEQUENCE</scope>
    <source>
        <strain evidence="5">0166_1</strain>
    </source>
</reference>
<accession>A0A9E6XZ01</accession>
<dbReference type="Pfam" id="PF01750">
    <property type="entry name" value="HycI"/>
    <property type="match status" value="1"/>
</dbReference>
<organism evidence="5 6">
    <name type="scientific">Capillimicrobium parvum</name>
    <dbReference type="NCBI Taxonomy" id="2884022"/>
    <lineage>
        <taxon>Bacteria</taxon>
        <taxon>Bacillati</taxon>
        <taxon>Actinomycetota</taxon>
        <taxon>Thermoleophilia</taxon>
        <taxon>Solirubrobacterales</taxon>
        <taxon>Capillimicrobiaceae</taxon>
        <taxon>Capillimicrobium</taxon>
    </lineage>
</organism>
<evidence type="ECO:0000313" key="5">
    <source>
        <dbReference type="EMBL" id="UGS37009.1"/>
    </source>
</evidence>
<dbReference type="GO" id="GO:0016485">
    <property type="term" value="P:protein processing"/>
    <property type="evidence" value="ECO:0007669"/>
    <property type="project" value="TreeGrafter"/>
</dbReference>
<dbReference type="Proteomes" id="UP001162834">
    <property type="component" value="Chromosome"/>
</dbReference>
<dbReference type="EMBL" id="CP087164">
    <property type="protein sequence ID" value="UGS37009.1"/>
    <property type="molecule type" value="Genomic_DNA"/>
</dbReference>
<dbReference type="NCBIfam" id="TIGR00072">
    <property type="entry name" value="hydrog_prot"/>
    <property type="match status" value="1"/>
</dbReference>
<dbReference type="GO" id="GO:0008047">
    <property type="term" value="F:enzyme activator activity"/>
    <property type="evidence" value="ECO:0007669"/>
    <property type="project" value="InterPro"/>
</dbReference>
<evidence type="ECO:0000256" key="1">
    <source>
        <dbReference type="ARBA" id="ARBA00006814"/>
    </source>
</evidence>
<proteinExistence type="inferred from homology"/>
<keyword evidence="4" id="KW-0378">Hydrolase</keyword>